<reference evidence="2 3" key="1">
    <citation type="submission" date="2016-10" db="EMBL/GenBank/DDBJ databases">
        <authorList>
            <person name="de Groot N.N."/>
        </authorList>
    </citation>
    <scope>NUCLEOTIDE SEQUENCE [LARGE SCALE GENOMIC DNA]</scope>
    <source>
        <strain evidence="2 3">DSM 21035</strain>
    </source>
</reference>
<keyword evidence="3" id="KW-1185">Reference proteome</keyword>
<dbReference type="PROSITE" id="PS50041">
    <property type="entry name" value="C_TYPE_LECTIN_2"/>
    <property type="match status" value="1"/>
</dbReference>
<dbReference type="EMBL" id="FOFN01000002">
    <property type="protein sequence ID" value="SEQ51653.1"/>
    <property type="molecule type" value="Genomic_DNA"/>
</dbReference>
<gene>
    <name evidence="2" type="ORF">SAMN05421824_1864</name>
</gene>
<evidence type="ECO:0000259" key="1">
    <source>
        <dbReference type="PROSITE" id="PS50041"/>
    </source>
</evidence>
<evidence type="ECO:0000313" key="2">
    <source>
        <dbReference type="EMBL" id="SEQ51653.1"/>
    </source>
</evidence>
<organism evidence="2 3">
    <name type="scientific">Hyunsoonleella jejuensis</name>
    <dbReference type="NCBI Taxonomy" id="419940"/>
    <lineage>
        <taxon>Bacteria</taxon>
        <taxon>Pseudomonadati</taxon>
        <taxon>Bacteroidota</taxon>
        <taxon>Flavobacteriia</taxon>
        <taxon>Flavobacteriales</taxon>
        <taxon>Flavobacteriaceae</taxon>
    </lineage>
</organism>
<dbReference type="RefSeq" id="WP_143064757.1">
    <property type="nucleotide sequence ID" value="NZ_FOFN01000002.1"/>
</dbReference>
<evidence type="ECO:0000313" key="3">
    <source>
        <dbReference type="Proteomes" id="UP000198999"/>
    </source>
</evidence>
<dbReference type="SUPFAM" id="SSF56436">
    <property type="entry name" value="C-type lectin-like"/>
    <property type="match status" value="1"/>
</dbReference>
<dbReference type="InterPro" id="IPR044023">
    <property type="entry name" value="Ig_7"/>
</dbReference>
<proteinExistence type="predicted"/>
<dbReference type="InterPro" id="IPR016187">
    <property type="entry name" value="CTDL_fold"/>
</dbReference>
<feature type="domain" description="C-type lectin" evidence="1">
    <location>
        <begin position="146"/>
        <end position="269"/>
    </location>
</feature>
<dbReference type="AlphaFoldDB" id="A0A1H9GNR9"/>
<dbReference type="InterPro" id="IPR001304">
    <property type="entry name" value="C-type_lectin-like"/>
</dbReference>
<dbReference type="STRING" id="419940.SAMN05421824_1864"/>
<sequence>MKFVLNSSILILFTLHVCSGWSQNIPPTLNAVGDQSYCPGTQINIATSFDIIDPDDTQIDAFFIQISEGYTFGEDILMLTGTHPNIISSWNATQGKLSLSGLGGVAMQYPDLIAAVNDVVYQGTVNTNSGDKFFSFTIGSANYLPSTDHYYEYVSAPGITWTNARVAADARTYFGLKGYLATITSVEEAQLSGEQAAGAGWIGGSDVETEGVWKWMTGPEAGTVFWNGLANGTTPNFANWNVGEPNQFGDEDYAHVTSPNVGNRGSWNDLPNTGDLNPSSDYHPQGYIVEYGGTPGDPVVDISASTKINIPSITNAVVSAAVCDSGTFTLGATTSNGDAVWFDSLTATTPVFTGNTFITPTLTATTNYFVMASVNGCFIGERTQVTAIVNSTPSIDSISEATICIGESATISATSTAGFISWYSVPVGGTPIASSSSFTTPILTSTSVYYVSVANNGCTSGRTQVTVTVLQTPTPTGDNVQEFCDIDNATLADLVIVGDNIKWYADIAGTMLLDNTTALETKTYYATQTVNGCESEGKLEIDVFIFETVTPLLPNTILPIEICDTMADGDDTNGFAEFDLTSVETLLLNGSDATDFQVLYYDDPATTVPIASPEAFQNTVVNEQTIYVSIENILNANCVTSAEFTIKVNVLPQVEPAVIFKNCDEDGLADGFTDFNLNELNEIITTENQNDFSVSYHVSLNDANTGANPLIPLPFNNQTASEIYGRVENNTTGCFDVSTINLEVSTTVLSPTFIQEIETCDDDTDPDGFSVFDLTSVSNNFINQFPTGQNLTVHYFKTLSDAQLEENEITTPASYTNENPFSETLYVRIESEDNGECFGIGPNLVLTVHPRPEFQVDQSETFCLNGGSITLNTFNPNGIYTYVWTDSNNAVISTSEFATVATEDVYTVVATSAEGCVSFPITFQVKASGSSTITEDDITIEDLSNNNSIIIDDSNIGIGDYEFALDNEFGPFQDAPIFRNVLAGAHKVYVRDINGCGTVVLDVFVMGFPKFFTPNGDGTNDTWNIKGLSADYSQNSTVYIYDRYGKLIKQFKAFGNGWNGTFNGQQLNTNDYWYVINLIDNDGNVKVFRGHFSLIR</sequence>
<dbReference type="Gene3D" id="3.10.100.10">
    <property type="entry name" value="Mannose-Binding Protein A, subunit A"/>
    <property type="match status" value="1"/>
</dbReference>
<dbReference type="Pfam" id="PF13585">
    <property type="entry name" value="CHU_C"/>
    <property type="match status" value="1"/>
</dbReference>
<accession>A0A1H9GNR9</accession>
<protein>
    <submittedName>
        <fullName evidence="2">Gliding motility-associated C-terminal domain-containing protein</fullName>
    </submittedName>
</protein>
<dbReference type="CDD" id="cd03603">
    <property type="entry name" value="CLECT_VCBS"/>
    <property type="match status" value="1"/>
</dbReference>
<dbReference type="Proteomes" id="UP000198999">
    <property type="component" value="Unassembled WGS sequence"/>
</dbReference>
<dbReference type="NCBIfam" id="TIGR04131">
    <property type="entry name" value="Bac_Flav_CTERM"/>
    <property type="match status" value="1"/>
</dbReference>
<dbReference type="InterPro" id="IPR034007">
    <property type="entry name" value="CTLD_bac"/>
</dbReference>
<dbReference type="InterPro" id="IPR016186">
    <property type="entry name" value="C-type_lectin-like/link_sf"/>
</dbReference>
<dbReference type="OrthoDB" id="9765926at2"/>
<dbReference type="InterPro" id="IPR026341">
    <property type="entry name" value="T9SS_type_B"/>
</dbReference>
<dbReference type="Pfam" id="PF19081">
    <property type="entry name" value="Ig_7"/>
    <property type="match status" value="2"/>
</dbReference>
<name>A0A1H9GNR9_9FLAO</name>